<organism evidence="2 3">
    <name type="scientific">Glycomyces niveus</name>
    <dbReference type="NCBI Taxonomy" id="2820287"/>
    <lineage>
        <taxon>Bacteria</taxon>
        <taxon>Bacillati</taxon>
        <taxon>Actinomycetota</taxon>
        <taxon>Actinomycetes</taxon>
        <taxon>Glycomycetales</taxon>
        <taxon>Glycomycetaceae</taxon>
        <taxon>Glycomyces</taxon>
    </lineage>
</organism>
<dbReference type="EMBL" id="JAGFNP010000012">
    <property type="protein sequence ID" value="MBO3735085.1"/>
    <property type="molecule type" value="Genomic_DNA"/>
</dbReference>
<protein>
    <submittedName>
        <fullName evidence="2">Dihydrofolate reductase family protein</fullName>
    </submittedName>
</protein>
<comment type="caution">
    <text evidence="2">The sequence shown here is derived from an EMBL/GenBank/DDBJ whole genome shotgun (WGS) entry which is preliminary data.</text>
</comment>
<dbReference type="Gene3D" id="3.40.430.10">
    <property type="entry name" value="Dihydrofolate Reductase, subunit A"/>
    <property type="match status" value="1"/>
</dbReference>
<dbReference type="InterPro" id="IPR050765">
    <property type="entry name" value="Riboflavin_Biosynth_HTPR"/>
</dbReference>
<feature type="domain" description="Bacterial bifunctional deaminase-reductase C-terminal" evidence="1">
    <location>
        <begin position="8"/>
        <end position="179"/>
    </location>
</feature>
<evidence type="ECO:0000313" key="2">
    <source>
        <dbReference type="EMBL" id="MBO3735085.1"/>
    </source>
</evidence>
<dbReference type="Proteomes" id="UP000681341">
    <property type="component" value="Unassembled WGS sequence"/>
</dbReference>
<dbReference type="RefSeq" id="WP_208498711.1">
    <property type="nucleotide sequence ID" value="NZ_JAGFNP010000012.1"/>
</dbReference>
<name>A0ABS3U8H3_9ACTN</name>
<dbReference type="InterPro" id="IPR024072">
    <property type="entry name" value="DHFR-like_dom_sf"/>
</dbReference>
<dbReference type="PANTHER" id="PTHR38011">
    <property type="entry name" value="DIHYDROFOLATE REDUCTASE FAMILY PROTEIN (AFU_ORTHOLOGUE AFUA_8G06820)"/>
    <property type="match status" value="1"/>
</dbReference>
<keyword evidence="3" id="KW-1185">Reference proteome</keyword>
<evidence type="ECO:0000259" key="1">
    <source>
        <dbReference type="Pfam" id="PF01872"/>
    </source>
</evidence>
<dbReference type="SUPFAM" id="SSF53597">
    <property type="entry name" value="Dihydrofolate reductase-like"/>
    <property type="match status" value="1"/>
</dbReference>
<dbReference type="Pfam" id="PF01872">
    <property type="entry name" value="RibD_C"/>
    <property type="match status" value="1"/>
</dbReference>
<accession>A0ABS3U8H3</accession>
<gene>
    <name evidence="2" type="ORF">J5V16_19820</name>
</gene>
<dbReference type="PANTHER" id="PTHR38011:SF11">
    <property type="entry name" value="2,5-DIAMINO-6-RIBOSYLAMINO-4(3H)-PYRIMIDINONE 5'-PHOSPHATE REDUCTASE"/>
    <property type="match status" value="1"/>
</dbReference>
<reference evidence="2 3" key="1">
    <citation type="submission" date="2021-03" db="EMBL/GenBank/DDBJ databases">
        <title>Glycomyces sp. nov., a novel actinomycete isolated from soil.</title>
        <authorList>
            <person name="Yang X."/>
            <person name="Xu X."/>
        </authorList>
    </citation>
    <scope>NUCLEOTIDE SEQUENCE [LARGE SCALE GENOMIC DNA]</scope>
    <source>
        <strain evidence="2 3">NEAU-S30</strain>
    </source>
</reference>
<sequence>MRELTYYVGSSLDGYIAGPRGEFDGLPVELDVAAAMNGLRPETVPTAFREAAGLAGASNREFDTVLMGAATYRAGGTPSPYAHLRQYVFTAASEADSPDVTAVAADPAAFVRGLKAEAGLGIWLCGGGRLAASLAAEIDRIVVKRYPVLFGAGIPMFAGAYAPLSFTLTENRAFESGAVVQTYRKA</sequence>
<dbReference type="InterPro" id="IPR002734">
    <property type="entry name" value="RibDG_C"/>
</dbReference>
<proteinExistence type="predicted"/>
<evidence type="ECO:0000313" key="3">
    <source>
        <dbReference type="Proteomes" id="UP000681341"/>
    </source>
</evidence>